<dbReference type="Proteomes" id="UP000034324">
    <property type="component" value="Unassembled WGS sequence"/>
</dbReference>
<accession>A0A0G0NG00</accession>
<evidence type="ECO:0000313" key="2">
    <source>
        <dbReference type="EMBL" id="KKQ76036.1"/>
    </source>
</evidence>
<comment type="caution">
    <text evidence="2">The sequence shown here is derived from an EMBL/GenBank/DDBJ whole genome shotgun (WGS) entry which is preliminary data.</text>
</comment>
<organism evidence="2 3">
    <name type="scientific">Candidatus Daviesbacteria bacterium GW2011_GWF2_38_6</name>
    <dbReference type="NCBI Taxonomy" id="1618432"/>
    <lineage>
        <taxon>Bacteria</taxon>
        <taxon>Candidatus Daviesiibacteriota</taxon>
    </lineage>
</organism>
<protein>
    <recommendedName>
        <fullName evidence="1">DUF5667 domain-containing protein</fullName>
    </recommendedName>
</protein>
<sequence length="165" mass="19094">MNMSKLIIKITSFLIIPLLITGLVFADNASLSLPNTKINPGSFYYPVKRLWEKGQEKLQFSKQAKINFYQSLLKTKLSELNYVVEKKFLSEVQSASERFAYQAGILTEELIRQNKSADKENVIKEFERFSPFLDTLRDKYEANSSYWMLIQHDINTLGILSAQLK</sequence>
<name>A0A0G0NG00_9BACT</name>
<dbReference type="InterPro" id="IPR043725">
    <property type="entry name" value="DUF5667"/>
</dbReference>
<evidence type="ECO:0000313" key="3">
    <source>
        <dbReference type="Proteomes" id="UP000034324"/>
    </source>
</evidence>
<proteinExistence type="predicted"/>
<feature type="domain" description="DUF5667" evidence="1">
    <location>
        <begin position="38"/>
        <end position="125"/>
    </location>
</feature>
<gene>
    <name evidence="2" type="ORF">US99_C0088G0002</name>
</gene>
<dbReference type="Pfam" id="PF18915">
    <property type="entry name" value="DUF5667"/>
    <property type="match status" value="1"/>
</dbReference>
<evidence type="ECO:0000259" key="1">
    <source>
        <dbReference type="Pfam" id="PF18915"/>
    </source>
</evidence>
<reference evidence="2 3" key="1">
    <citation type="journal article" date="2015" name="Nature">
        <title>rRNA introns, odd ribosomes, and small enigmatic genomes across a large radiation of phyla.</title>
        <authorList>
            <person name="Brown C.T."/>
            <person name="Hug L.A."/>
            <person name="Thomas B.C."/>
            <person name="Sharon I."/>
            <person name="Castelle C.J."/>
            <person name="Singh A."/>
            <person name="Wilkins M.J."/>
            <person name="Williams K.H."/>
            <person name="Banfield J.F."/>
        </authorList>
    </citation>
    <scope>NUCLEOTIDE SEQUENCE [LARGE SCALE GENOMIC DNA]</scope>
</reference>
<dbReference type="AlphaFoldDB" id="A0A0G0NG00"/>
<dbReference type="EMBL" id="LBVC01000088">
    <property type="protein sequence ID" value="KKQ76036.1"/>
    <property type="molecule type" value="Genomic_DNA"/>
</dbReference>